<accession>F8EYD6</accession>
<dbReference type="EMBL" id="CP002868">
    <property type="protein sequence ID" value="AEJ18368.1"/>
    <property type="molecule type" value="Genomic_DNA"/>
</dbReference>
<evidence type="ECO:0000313" key="3">
    <source>
        <dbReference type="EMBL" id="AEJ18368.1"/>
    </source>
</evidence>
<dbReference type="HOGENOM" id="CLU_494258_0_0_12"/>
<feature type="compositionally biased region" description="Polar residues" evidence="2">
    <location>
        <begin position="412"/>
        <end position="431"/>
    </location>
</feature>
<evidence type="ECO:0000256" key="2">
    <source>
        <dbReference type="SAM" id="MobiDB-lite"/>
    </source>
</evidence>
<dbReference type="STRING" id="744872.Spica_0200"/>
<protein>
    <submittedName>
        <fullName evidence="3">Uncharacterized protein</fullName>
    </submittedName>
</protein>
<gene>
    <name evidence="3" type="ordered locus">Spica_0200</name>
</gene>
<sequence length="570" mass="66399">MDTMHEMSILELETELLRTEYPQLSPDHDPDIERYYDLRALGHSTEALVLYQSRLVPRYPDDQFRTKILKAYRTHSPLYGELMKQAYYQLGQRVLERTKKLIKYIAVKADSFNETDVYSTIKTADAILALLPRERFEAVMAIERLHRYAERLRYCEKSIAKAEALIRAYVTESLSIVEVERQRRKEEQARAQAEERRRLVARDKAELQKQQRLASEKEWQRALQEARPRTNLQKSSGAKERSPQVHIDLNSIRFSPVDLARIQIPPTLTRIEDKTLAFCFKYWNLIRDSAFERILFLYSRKYNTKHYEVFSTIQRGRLSGKRDEEILASVMGILITGYYYSIQGDRYLQRQWLLLKAKLEDGEKPLVPNVIQEHNRTSQRRRGQLKRTPVGAQSQRRASFPRGSPGGAENGKPSQAQRVDTENIASQNQPKIRQKIPETINAQSTLKDPIPAVSAQGFEAAKKGLEKPVRRFSVSERLMHLSGRSYDVYQDLFLAHVRTAIRRVLGKGKGLFFSLPQEAEDLVYEYLKRNYSNPYMNWDQSQEKQKLEALGFSLPAIETIIDECYRIMGK</sequence>
<dbReference type="eggNOG" id="ENOG5030P3E">
    <property type="taxonomic scope" value="Bacteria"/>
</dbReference>
<feature type="region of interest" description="Disordered" evidence="2">
    <location>
        <begin position="368"/>
        <end position="435"/>
    </location>
</feature>
<keyword evidence="1" id="KW-0175">Coiled coil</keyword>
<feature type="coiled-coil region" evidence="1">
    <location>
        <begin position="176"/>
        <end position="210"/>
    </location>
</feature>
<evidence type="ECO:0000256" key="1">
    <source>
        <dbReference type="SAM" id="Coils"/>
    </source>
</evidence>
<keyword evidence="4" id="KW-1185">Reference proteome</keyword>
<name>F8EYD6_GRAC1</name>
<proteinExistence type="predicted"/>
<organism evidence="3 4">
    <name type="scientific">Gracilinema caldarium (strain ATCC 51460 / DSM 7334 / H1)</name>
    <name type="common">Treponema caldarium</name>
    <dbReference type="NCBI Taxonomy" id="744872"/>
    <lineage>
        <taxon>Bacteria</taxon>
        <taxon>Pseudomonadati</taxon>
        <taxon>Spirochaetota</taxon>
        <taxon>Spirochaetia</taxon>
        <taxon>Spirochaetales</taxon>
        <taxon>Breznakiellaceae</taxon>
        <taxon>Gracilinema</taxon>
    </lineage>
</organism>
<evidence type="ECO:0000313" key="4">
    <source>
        <dbReference type="Proteomes" id="UP000000503"/>
    </source>
</evidence>
<reference evidence="4" key="1">
    <citation type="journal article" date="2013" name="Stand. Genomic Sci.">
        <title>Genome sequence of the thermophilic fresh-water bacterium Spirochaeta caldaria type strain (H1(T)), reclassification of Spirochaeta caldaria, Spirochaeta stenostrepta, and Spirochaeta zuelzerae in the genus Treponema as Treponema caldaria comb. nov., Treponema stenostrepta comb. nov., and Treponema zuelzerae comb. nov., and emendation of the genus Treponema.</title>
        <authorList>
            <person name="Abt B."/>
            <person name="Goker M."/>
            <person name="Scheuner C."/>
            <person name="Han C."/>
            <person name="Lu M."/>
            <person name="Misra M."/>
            <person name="Lapidus A."/>
            <person name="Nolan M."/>
            <person name="Lucas S."/>
            <person name="Hammon N."/>
            <person name="Deshpande S."/>
            <person name="Cheng J.F."/>
            <person name="Tapia R."/>
            <person name="Goodwin L.A."/>
            <person name="Pitluck S."/>
            <person name="Liolios K."/>
            <person name="Pagani I."/>
            <person name="Ivanova N."/>
            <person name="Mavromatis K."/>
            <person name="Mikhailova N."/>
            <person name="Huntemann M."/>
            <person name="Pati A."/>
            <person name="Chen A."/>
            <person name="Palaniappan K."/>
            <person name="Land M."/>
            <person name="Hauser L."/>
            <person name="Jeffries C.D."/>
            <person name="Rohde M."/>
            <person name="Spring S."/>
            <person name="Gronow S."/>
            <person name="Detter J.C."/>
            <person name="Bristow J."/>
            <person name="Eisen J.A."/>
            <person name="Markowitz V."/>
            <person name="Hugenholtz P."/>
            <person name="Kyrpides N.C."/>
            <person name="Woyke T."/>
            <person name="Klenk H.P."/>
        </authorList>
    </citation>
    <scope>NUCLEOTIDE SEQUENCE</scope>
    <source>
        <strain evidence="4">ATCC 51460 / DSM 7334 / H1</strain>
    </source>
</reference>
<dbReference type="Proteomes" id="UP000000503">
    <property type="component" value="Chromosome"/>
</dbReference>
<dbReference type="AlphaFoldDB" id="F8EYD6"/>
<dbReference type="KEGG" id="scd:Spica_0200"/>